<evidence type="ECO:0000313" key="3">
    <source>
        <dbReference type="Proteomes" id="UP001163203"/>
    </source>
</evidence>
<evidence type="ECO:0000313" key="2">
    <source>
        <dbReference type="EMBL" id="WAL64243.1"/>
    </source>
</evidence>
<dbReference type="InterPro" id="IPR004401">
    <property type="entry name" value="YbaB/EbfC"/>
</dbReference>
<organism evidence="2 3">
    <name type="scientific">Amycolatopsis cynarae</name>
    <dbReference type="NCBI Taxonomy" id="2995223"/>
    <lineage>
        <taxon>Bacteria</taxon>
        <taxon>Bacillati</taxon>
        <taxon>Actinomycetota</taxon>
        <taxon>Actinomycetes</taxon>
        <taxon>Pseudonocardiales</taxon>
        <taxon>Pseudonocardiaceae</taxon>
        <taxon>Amycolatopsis</taxon>
    </lineage>
</organism>
<gene>
    <name evidence="2" type="ORF">ORV05_25140</name>
</gene>
<feature type="region of interest" description="Disordered" evidence="1">
    <location>
        <begin position="115"/>
        <end position="160"/>
    </location>
</feature>
<dbReference type="RefSeq" id="WP_268754470.1">
    <property type="nucleotide sequence ID" value="NZ_CP113836.1"/>
</dbReference>
<accession>A0ABY7AYY3</accession>
<reference evidence="2" key="1">
    <citation type="submission" date="2022-11" db="EMBL/GenBank/DDBJ databases">
        <authorList>
            <person name="Mo P."/>
        </authorList>
    </citation>
    <scope>NUCLEOTIDE SEQUENCE</scope>
    <source>
        <strain evidence="2">HUAS 11-8</strain>
    </source>
</reference>
<name>A0ABY7AYY3_9PSEU</name>
<sequence>MSGYAEQLLRRIEAIDTAAADNRRRAETYRQMASELKDVTAQAGSPDGAVTVVAGPGGEVKEVRFGDQIRGIAPQALAASVMQTIAAARAAAARRQAEVVRRGLGDTELLDRVLDTDERLFGDQRPADPDPGPVPRTGPSPVGTTPRTRPEPVYEDGYFDDFNVLGGGSAR</sequence>
<dbReference type="Pfam" id="PF02575">
    <property type="entry name" value="YbaB_DNA_bd"/>
    <property type="match status" value="1"/>
</dbReference>
<proteinExistence type="predicted"/>
<dbReference type="SUPFAM" id="SSF82607">
    <property type="entry name" value="YbaB-like"/>
    <property type="match status" value="1"/>
</dbReference>
<evidence type="ECO:0000256" key="1">
    <source>
        <dbReference type="SAM" id="MobiDB-lite"/>
    </source>
</evidence>
<keyword evidence="3" id="KW-1185">Reference proteome</keyword>
<dbReference type="Gene3D" id="3.30.1310.10">
    <property type="entry name" value="Nucleoid-associated protein YbaB-like domain"/>
    <property type="match status" value="1"/>
</dbReference>
<dbReference type="InterPro" id="IPR036894">
    <property type="entry name" value="YbaB-like_sf"/>
</dbReference>
<feature type="compositionally biased region" description="Pro residues" evidence="1">
    <location>
        <begin position="129"/>
        <end position="138"/>
    </location>
</feature>
<protein>
    <submittedName>
        <fullName evidence="2">YbaB/EbfC family nucleoid-associated protein</fullName>
    </submittedName>
</protein>
<dbReference type="EMBL" id="CP113836">
    <property type="protein sequence ID" value="WAL64243.1"/>
    <property type="molecule type" value="Genomic_DNA"/>
</dbReference>
<feature type="compositionally biased region" description="Basic and acidic residues" evidence="1">
    <location>
        <begin position="115"/>
        <end position="128"/>
    </location>
</feature>
<dbReference type="Proteomes" id="UP001163203">
    <property type="component" value="Chromosome"/>
</dbReference>